<comment type="caution">
    <text evidence="2">The sequence shown here is derived from an EMBL/GenBank/DDBJ whole genome shotgun (WGS) entry which is preliminary data.</text>
</comment>
<gene>
    <name evidence="2" type="ORF">DDF67_19950</name>
</gene>
<protein>
    <submittedName>
        <fullName evidence="2">Uncharacterized protein</fullName>
    </submittedName>
</protein>
<evidence type="ECO:0000313" key="2">
    <source>
        <dbReference type="EMBL" id="PVM84240.1"/>
    </source>
</evidence>
<evidence type="ECO:0000313" key="3">
    <source>
        <dbReference type="Proteomes" id="UP000245073"/>
    </source>
</evidence>
<proteinExistence type="predicted"/>
<evidence type="ECO:0000256" key="1">
    <source>
        <dbReference type="SAM" id="SignalP"/>
    </source>
</evidence>
<dbReference type="OrthoDB" id="6400990at2"/>
<dbReference type="EMBL" id="QDKQ01000066">
    <property type="protein sequence ID" value="PVM84240.1"/>
    <property type="molecule type" value="Genomic_DNA"/>
</dbReference>
<keyword evidence="1" id="KW-0732">Signal</keyword>
<dbReference type="AlphaFoldDB" id="A0A2T9JKL4"/>
<organism evidence="2 3">
    <name type="scientific">Caulobacter endophyticus</name>
    <dbReference type="NCBI Taxonomy" id="2172652"/>
    <lineage>
        <taxon>Bacteria</taxon>
        <taxon>Pseudomonadati</taxon>
        <taxon>Pseudomonadota</taxon>
        <taxon>Alphaproteobacteria</taxon>
        <taxon>Caulobacterales</taxon>
        <taxon>Caulobacteraceae</taxon>
        <taxon>Caulobacter</taxon>
    </lineage>
</organism>
<reference evidence="2 3" key="1">
    <citation type="submission" date="2018-04" db="EMBL/GenBank/DDBJ databases">
        <title>The genome sequence of Caulobacter sp. 744.</title>
        <authorList>
            <person name="Gao J."/>
            <person name="Sun J."/>
        </authorList>
    </citation>
    <scope>NUCLEOTIDE SEQUENCE [LARGE SCALE GENOMIC DNA]</scope>
    <source>
        <strain evidence="2 3">774</strain>
    </source>
</reference>
<accession>A0A2T9JKL4</accession>
<dbReference type="Pfam" id="PF20101">
    <property type="entry name" value="DUF6491"/>
    <property type="match status" value="1"/>
</dbReference>
<dbReference type="RefSeq" id="WP_109102581.1">
    <property type="nucleotide sequence ID" value="NZ_QDKQ01000066.1"/>
</dbReference>
<feature type="chain" id="PRO_5015587381" evidence="1">
    <location>
        <begin position="23"/>
        <end position="146"/>
    </location>
</feature>
<feature type="signal peptide" evidence="1">
    <location>
        <begin position="1"/>
        <end position="22"/>
    </location>
</feature>
<keyword evidence="3" id="KW-1185">Reference proteome</keyword>
<dbReference type="InterPro" id="IPR045500">
    <property type="entry name" value="DUF6491"/>
</dbReference>
<name>A0A2T9JKL4_9CAUL</name>
<sequence length="146" mass="15551">MRRSVPLICALGLAAGVSTALAAPVLAATAAPAEKAKPGGARDGCFFADQVRGYQVVDDRTLNVDLGRKEAFQLTLLNTPFDLDVSTRIGIKSRTGSWVCSPLDAMVIVPEVTGSSRSYRVSTMRRLTPEEYAAAWPGVKAKKPKS</sequence>
<dbReference type="Proteomes" id="UP000245073">
    <property type="component" value="Unassembled WGS sequence"/>
</dbReference>